<evidence type="ECO:0000313" key="4">
    <source>
        <dbReference type="Proteomes" id="UP000001191"/>
    </source>
</evidence>
<dbReference type="Pfam" id="PF00656">
    <property type="entry name" value="Peptidase_C14"/>
    <property type="match status" value="1"/>
</dbReference>
<dbReference type="HOGENOM" id="CLU_016759_0_0_3"/>
<evidence type="ECO:0000313" key="3">
    <source>
        <dbReference type="EMBL" id="ACC81768.1"/>
    </source>
</evidence>
<dbReference type="RefSeq" id="WP_012409746.1">
    <property type="nucleotide sequence ID" value="NC_010628.1"/>
</dbReference>
<dbReference type="InterPro" id="IPR029030">
    <property type="entry name" value="Caspase-like_dom_sf"/>
</dbReference>
<dbReference type="InterPro" id="IPR011600">
    <property type="entry name" value="Pept_C14_caspase"/>
</dbReference>
<dbReference type="EnsemblBacteria" id="ACC81768">
    <property type="protein sequence ID" value="ACC81768"/>
    <property type="gene ID" value="Npun_R3338"/>
</dbReference>
<evidence type="ECO:0000256" key="1">
    <source>
        <dbReference type="SAM" id="Phobius"/>
    </source>
</evidence>
<dbReference type="eggNOG" id="COG4249">
    <property type="taxonomic scope" value="Bacteria"/>
</dbReference>
<keyword evidence="1" id="KW-1133">Transmembrane helix</keyword>
<keyword evidence="1" id="KW-0472">Membrane</keyword>
<dbReference type="Gene3D" id="3.40.50.1460">
    <property type="match status" value="1"/>
</dbReference>
<dbReference type="SUPFAM" id="SSF52129">
    <property type="entry name" value="Caspase-like"/>
    <property type="match status" value="1"/>
</dbReference>
<reference evidence="4" key="1">
    <citation type="submission" date="2008-04" db="EMBL/GenBank/DDBJ databases">
        <title>Complete sequence of chromosome of Nostoc punctiforme ATCC 29133.</title>
        <authorList>
            <consortium name="US DOE Joint Genome Institute"/>
            <person name="Copeland A."/>
            <person name="Lucas S."/>
            <person name="Lapidus A."/>
            <person name="Glavina del Rio T."/>
            <person name="Dalin E."/>
            <person name="Tice H."/>
            <person name="Pitluck S."/>
            <person name="Chain P."/>
            <person name="Malfatti S."/>
            <person name="Shin M."/>
            <person name="Vergez L."/>
            <person name="Schmutz J."/>
            <person name="Larimer F."/>
            <person name="Land M."/>
            <person name="Hauser L."/>
            <person name="Kyrpides N."/>
            <person name="Kim E."/>
            <person name="Meeks J.C."/>
            <person name="Elhai J."/>
            <person name="Campbell E.L."/>
            <person name="Thiel T."/>
            <person name="Longmire J."/>
            <person name="Potts M."/>
            <person name="Atlas R."/>
        </authorList>
    </citation>
    <scope>NUCLEOTIDE SEQUENCE [LARGE SCALE GENOMIC DNA]</scope>
    <source>
        <strain evidence="4">ATCC 29133 / PCC 73102</strain>
    </source>
</reference>
<dbReference type="GO" id="GO:0004197">
    <property type="term" value="F:cysteine-type endopeptidase activity"/>
    <property type="evidence" value="ECO:0007669"/>
    <property type="project" value="InterPro"/>
</dbReference>
<reference evidence="3 4" key="2">
    <citation type="journal article" date="2013" name="Plant Physiol.">
        <title>A Nostoc punctiforme Sugar Transporter Necessary to Establish a Cyanobacterium-Plant Symbiosis.</title>
        <authorList>
            <person name="Ekman M."/>
            <person name="Picossi S."/>
            <person name="Campbell E.L."/>
            <person name="Meeks J.C."/>
            <person name="Flores E."/>
        </authorList>
    </citation>
    <scope>NUCLEOTIDE SEQUENCE [LARGE SCALE GENOMIC DNA]</scope>
    <source>
        <strain evidence="4">ATCC 29133 / PCC 73102</strain>
    </source>
</reference>
<dbReference type="PANTHER" id="PTHR48104:SF30">
    <property type="entry name" value="METACASPASE-1"/>
    <property type="match status" value="1"/>
</dbReference>
<feature type="domain" description="Peptidase C14 caspase" evidence="2">
    <location>
        <begin position="6"/>
        <end position="284"/>
    </location>
</feature>
<dbReference type="InterPro" id="IPR050452">
    <property type="entry name" value="Metacaspase"/>
</dbReference>
<dbReference type="KEGG" id="npu:Npun_R3338"/>
<gene>
    <name evidence="3" type="ordered locus">Npun_R3338</name>
</gene>
<dbReference type="Proteomes" id="UP000001191">
    <property type="component" value="Chromosome"/>
</dbReference>
<dbReference type="PANTHER" id="PTHR48104">
    <property type="entry name" value="METACASPASE-4"/>
    <property type="match status" value="1"/>
</dbReference>
<sequence>MSRSVYALTVGINNYQSHTIPPLKGCVNDITVIDEFLRKHLTNNEDKLFIKKLINHEATRQAIIDGFREHLCQAKSNDVALFYFSGHGSQERAGQEFWNLEPDHLNETLVCWDSRTDDIWDLADKEIAKLIAEVSQNHPHIVIILDCCHSGGGTRDENDDVSSDKFNLQYTGIRSVNTELRERPLSSFILSEKEINSFFSKSDLNDNESNKFFIPQGEYILLAACRDNEEAKEHRSQKRGVFSYFLMDSLQRNGSLNYRDLFKRTNALVRSLYPKQSPQIEATNSNYLDQPFLGGIVGQRQIYFTIIYDGLNGWSIDAGAIHGIIYSNGNEKTRLAIFPINVEDISQLQDAIAVAEITEVLPQLSRINISGEREILDPELTYKAVITSLPASFLKVYLKGEESGVNYARQAIQTASFGESHSLYIGEVDNFNEADVCLQALGDKYFIIRVSDQRQLISPIPGFTSESALQAIHALEHIARWINIATITSPANSLISSDAVQMQVYQQESEIHDYPIYLKYQANNGKLEPPIIRIKLTNKSENALYCVLLNLTELFAVTGIPFAGVRTGILLQPGQEIWALEGRDISMVIPQNFGHQGVTEYTEYKDILKLIVSISEFDADLLIQGNIEKSNHHPSNDNTQVYVTKSNSFNNLIRKIQSRAIVPYKDEPQKPEVLDEWMTSQILIITATPNDDTDKQVKQKNLHRLFRHLRIGLFLVLPLIAIFLGWIIWQKSQSDKSDKQKTSYYNFSALLEKSKTDLNKNLNPVTYDNDLT</sequence>
<organism evidence="3 4">
    <name type="scientific">Nostoc punctiforme (strain ATCC 29133 / PCC 73102)</name>
    <dbReference type="NCBI Taxonomy" id="63737"/>
    <lineage>
        <taxon>Bacteria</taxon>
        <taxon>Bacillati</taxon>
        <taxon>Cyanobacteriota</taxon>
        <taxon>Cyanophyceae</taxon>
        <taxon>Nostocales</taxon>
        <taxon>Nostocaceae</taxon>
        <taxon>Nostoc</taxon>
    </lineage>
</organism>
<keyword evidence="4" id="KW-1185">Reference proteome</keyword>
<dbReference type="AlphaFoldDB" id="B2IZZ7"/>
<accession>B2IZZ7</accession>
<dbReference type="GO" id="GO:0005737">
    <property type="term" value="C:cytoplasm"/>
    <property type="evidence" value="ECO:0007669"/>
    <property type="project" value="TreeGrafter"/>
</dbReference>
<feature type="transmembrane region" description="Helical" evidence="1">
    <location>
        <begin position="709"/>
        <end position="729"/>
    </location>
</feature>
<dbReference type="GO" id="GO:0006508">
    <property type="term" value="P:proteolysis"/>
    <property type="evidence" value="ECO:0007669"/>
    <property type="project" value="InterPro"/>
</dbReference>
<protein>
    <submittedName>
        <fullName evidence="3">Peptidase C14, caspase catalytic subunit p20</fullName>
    </submittedName>
</protein>
<dbReference type="OrthoDB" id="8447555at2"/>
<dbReference type="STRING" id="63737.Npun_R3338"/>
<name>B2IZZ7_NOSP7</name>
<dbReference type="EMBL" id="CP001037">
    <property type="protein sequence ID" value="ACC81768.1"/>
    <property type="molecule type" value="Genomic_DNA"/>
</dbReference>
<evidence type="ECO:0000259" key="2">
    <source>
        <dbReference type="Pfam" id="PF00656"/>
    </source>
</evidence>
<proteinExistence type="predicted"/>
<keyword evidence="1" id="KW-0812">Transmembrane</keyword>